<dbReference type="Proteomes" id="UP001285441">
    <property type="component" value="Unassembled WGS sequence"/>
</dbReference>
<reference evidence="2" key="2">
    <citation type="submission" date="2023-06" db="EMBL/GenBank/DDBJ databases">
        <authorList>
            <consortium name="Lawrence Berkeley National Laboratory"/>
            <person name="Haridas S."/>
            <person name="Hensen N."/>
            <person name="Bonometti L."/>
            <person name="Westerberg I."/>
            <person name="Brannstrom I.O."/>
            <person name="Guillou S."/>
            <person name="Cros-Aarteil S."/>
            <person name="Calhoun S."/>
            <person name="Kuo A."/>
            <person name="Mondo S."/>
            <person name="Pangilinan J."/>
            <person name="Riley R."/>
            <person name="LaButti K."/>
            <person name="Andreopoulos B."/>
            <person name="Lipzen A."/>
            <person name="Chen C."/>
            <person name="Yanf M."/>
            <person name="Daum C."/>
            <person name="Ng V."/>
            <person name="Clum A."/>
            <person name="Steindorff A."/>
            <person name="Ohm R."/>
            <person name="Martin F."/>
            <person name="Silar P."/>
            <person name="Natvig D."/>
            <person name="Lalanne C."/>
            <person name="Gautier V."/>
            <person name="Ament-velasquez S.L."/>
            <person name="Kruys A."/>
            <person name="Hutchinson M.I."/>
            <person name="Powell A.J."/>
            <person name="Barry K."/>
            <person name="Miller A.N."/>
            <person name="Grigoriev I.V."/>
            <person name="Debuchy R."/>
            <person name="Gladieux P."/>
            <person name="Thoren M.H."/>
            <person name="Johannesson H."/>
        </authorList>
    </citation>
    <scope>NUCLEOTIDE SEQUENCE</scope>
    <source>
        <strain evidence="2">CBS 232.78</strain>
    </source>
</reference>
<evidence type="ECO:0000256" key="1">
    <source>
        <dbReference type="SAM" id="MobiDB-lite"/>
    </source>
</evidence>
<evidence type="ECO:0000313" key="2">
    <source>
        <dbReference type="EMBL" id="KAK3387125.1"/>
    </source>
</evidence>
<feature type="region of interest" description="Disordered" evidence="1">
    <location>
        <begin position="181"/>
        <end position="207"/>
    </location>
</feature>
<dbReference type="AlphaFoldDB" id="A0AAE0NT35"/>
<evidence type="ECO:0008006" key="4">
    <source>
        <dbReference type="Google" id="ProtNLM"/>
    </source>
</evidence>
<dbReference type="EMBL" id="JAULSW010000003">
    <property type="protein sequence ID" value="KAK3387125.1"/>
    <property type="molecule type" value="Genomic_DNA"/>
</dbReference>
<proteinExistence type="predicted"/>
<accession>A0AAE0NT35</accession>
<keyword evidence="3" id="KW-1185">Reference proteome</keyword>
<evidence type="ECO:0000313" key="3">
    <source>
        <dbReference type="Proteomes" id="UP001285441"/>
    </source>
</evidence>
<comment type="caution">
    <text evidence="2">The sequence shown here is derived from an EMBL/GenBank/DDBJ whole genome shotgun (WGS) entry which is preliminary data.</text>
</comment>
<gene>
    <name evidence="2" type="ORF">B0H63DRAFT_150130</name>
</gene>
<organism evidence="2 3">
    <name type="scientific">Podospora didyma</name>
    <dbReference type="NCBI Taxonomy" id="330526"/>
    <lineage>
        <taxon>Eukaryota</taxon>
        <taxon>Fungi</taxon>
        <taxon>Dikarya</taxon>
        <taxon>Ascomycota</taxon>
        <taxon>Pezizomycotina</taxon>
        <taxon>Sordariomycetes</taxon>
        <taxon>Sordariomycetidae</taxon>
        <taxon>Sordariales</taxon>
        <taxon>Podosporaceae</taxon>
        <taxon>Podospora</taxon>
    </lineage>
</organism>
<name>A0AAE0NT35_9PEZI</name>
<sequence>MARLRNARSSSLREKIHRMGAQGSLDHEKQNSDDPVIDEVRRKLWLVCQTSIRQEPFVSHDNRKREDKLVTSRPTLEPEASPELDLVEYWLDFDDLGDAFHGEEEDTDIVIYDHMLEQTPFSDFSQETFEDDIVEGEEFLSYDPHYNGLEDRTSSDDDWLDDAEADYFYTDGQGNFYPVERQQSLELGELERPLSPQPSAYDSESDGYSQGFIYIGN</sequence>
<protein>
    <recommendedName>
        <fullName evidence="4">Transcription factor Iwr1 domain-containing protein</fullName>
    </recommendedName>
</protein>
<feature type="compositionally biased region" description="Polar residues" evidence="1">
    <location>
        <begin position="197"/>
        <end position="207"/>
    </location>
</feature>
<reference evidence="2" key="1">
    <citation type="journal article" date="2023" name="Mol. Phylogenet. Evol.">
        <title>Genome-scale phylogeny and comparative genomics of the fungal order Sordariales.</title>
        <authorList>
            <person name="Hensen N."/>
            <person name="Bonometti L."/>
            <person name="Westerberg I."/>
            <person name="Brannstrom I.O."/>
            <person name="Guillou S."/>
            <person name="Cros-Aarteil S."/>
            <person name="Calhoun S."/>
            <person name="Haridas S."/>
            <person name="Kuo A."/>
            <person name="Mondo S."/>
            <person name="Pangilinan J."/>
            <person name="Riley R."/>
            <person name="LaButti K."/>
            <person name="Andreopoulos B."/>
            <person name="Lipzen A."/>
            <person name="Chen C."/>
            <person name="Yan M."/>
            <person name="Daum C."/>
            <person name="Ng V."/>
            <person name="Clum A."/>
            <person name="Steindorff A."/>
            <person name="Ohm R.A."/>
            <person name="Martin F."/>
            <person name="Silar P."/>
            <person name="Natvig D.O."/>
            <person name="Lalanne C."/>
            <person name="Gautier V."/>
            <person name="Ament-Velasquez S.L."/>
            <person name="Kruys A."/>
            <person name="Hutchinson M.I."/>
            <person name="Powell A.J."/>
            <person name="Barry K."/>
            <person name="Miller A.N."/>
            <person name="Grigoriev I.V."/>
            <person name="Debuchy R."/>
            <person name="Gladieux P."/>
            <person name="Hiltunen Thoren M."/>
            <person name="Johannesson H."/>
        </authorList>
    </citation>
    <scope>NUCLEOTIDE SEQUENCE</scope>
    <source>
        <strain evidence="2">CBS 232.78</strain>
    </source>
</reference>